<dbReference type="KEGG" id="pbh:AAW51_2362"/>
<dbReference type="PANTHER" id="PTHR40072:SF1">
    <property type="entry name" value="MOLYBDOPTERIN-GUANINE DINUCLEOTIDE BIOSYNTHESIS ADAPTER PROTEIN"/>
    <property type="match status" value="1"/>
</dbReference>
<dbReference type="RefSeq" id="WP_047197694.1">
    <property type="nucleotide sequence ID" value="NZ_CP011371.1"/>
</dbReference>
<dbReference type="InterPro" id="IPR004435">
    <property type="entry name" value="MobB_dom"/>
</dbReference>
<feature type="domain" description="Molybdopterin-guanine dinucleotide biosynthesis protein B (MobB)" evidence="2">
    <location>
        <begin position="3"/>
        <end position="136"/>
    </location>
</feature>
<feature type="region of interest" description="Disordered" evidence="1">
    <location>
        <begin position="174"/>
        <end position="195"/>
    </location>
</feature>
<dbReference type="GO" id="GO:0005525">
    <property type="term" value="F:GTP binding"/>
    <property type="evidence" value="ECO:0007669"/>
    <property type="project" value="InterPro"/>
</dbReference>
<dbReference type="CDD" id="cd03116">
    <property type="entry name" value="MobB"/>
    <property type="match status" value="1"/>
</dbReference>
<dbReference type="AlphaFoldDB" id="A0A0G3BM35"/>
<dbReference type="GO" id="GO:0006777">
    <property type="term" value="P:Mo-molybdopterin cofactor biosynthetic process"/>
    <property type="evidence" value="ECO:0007669"/>
    <property type="project" value="InterPro"/>
</dbReference>
<organism evidence="3 4">
    <name type="scientific">Caldimonas brevitalea</name>
    <dbReference type="NCBI Taxonomy" id="413882"/>
    <lineage>
        <taxon>Bacteria</taxon>
        <taxon>Pseudomonadati</taxon>
        <taxon>Pseudomonadota</taxon>
        <taxon>Betaproteobacteria</taxon>
        <taxon>Burkholderiales</taxon>
        <taxon>Sphaerotilaceae</taxon>
        <taxon>Caldimonas</taxon>
    </lineage>
</organism>
<dbReference type="PATRIC" id="fig|413882.6.peg.2472"/>
<name>A0A0G3BM35_9BURK</name>
<dbReference type="PANTHER" id="PTHR40072">
    <property type="entry name" value="MOLYBDOPTERIN-GUANINE DINUCLEOTIDE BIOSYNTHESIS ADAPTER PROTEIN-RELATED"/>
    <property type="match status" value="1"/>
</dbReference>
<dbReference type="STRING" id="413882.AAW51_2362"/>
<protein>
    <submittedName>
        <fullName evidence="3">Molybdopterin-guanine dinucleotide biosynthesis protein B</fullName>
    </submittedName>
</protein>
<dbReference type="NCBIfam" id="TIGR00176">
    <property type="entry name" value="mobB"/>
    <property type="match status" value="1"/>
</dbReference>
<evidence type="ECO:0000256" key="1">
    <source>
        <dbReference type="SAM" id="MobiDB-lite"/>
    </source>
</evidence>
<sequence>MKVLGFCGYSGSGKTTLLEQLIPRLRHAGQRVSVVKHAHHRFDIDHPGKDSWRHRQAGAYEVVVASDRRLAKIREYEVEAEPTVHQLIAELSDCDWVLVEGFKHAADICKIEVWRPACGHPVQYPGNPSIVAVVTDAATALPQPPHCPVLALDDVDAVTAHLLQNAARYEYRPPSALVEPGRGPGEAARPGTPAR</sequence>
<dbReference type="SUPFAM" id="SSF52540">
    <property type="entry name" value="P-loop containing nucleoside triphosphate hydrolases"/>
    <property type="match status" value="1"/>
</dbReference>
<evidence type="ECO:0000259" key="2">
    <source>
        <dbReference type="Pfam" id="PF03205"/>
    </source>
</evidence>
<keyword evidence="4" id="KW-1185">Reference proteome</keyword>
<dbReference type="InterPro" id="IPR027417">
    <property type="entry name" value="P-loop_NTPase"/>
</dbReference>
<dbReference type="InterPro" id="IPR052539">
    <property type="entry name" value="MGD_biosynthesis_adapter"/>
</dbReference>
<reference evidence="3 4" key="1">
    <citation type="submission" date="2015-05" db="EMBL/GenBank/DDBJ databases">
        <authorList>
            <person name="Tang B."/>
            <person name="Yu Y."/>
        </authorList>
    </citation>
    <scope>NUCLEOTIDE SEQUENCE [LARGE SCALE GENOMIC DNA]</scope>
    <source>
        <strain evidence="3 4">DSM 7029</strain>
    </source>
</reference>
<dbReference type="Pfam" id="PF03205">
    <property type="entry name" value="MobB"/>
    <property type="match status" value="1"/>
</dbReference>
<accession>A0A0G3BM35</accession>
<feature type="compositionally biased region" description="Low complexity" evidence="1">
    <location>
        <begin position="179"/>
        <end position="195"/>
    </location>
</feature>
<dbReference type="Proteomes" id="UP000035352">
    <property type="component" value="Chromosome"/>
</dbReference>
<evidence type="ECO:0000313" key="4">
    <source>
        <dbReference type="Proteomes" id="UP000035352"/>
    </source>
</evidence>
<gene>
    <name evidence="3" type="primary">mobB</name>
    <name evidence="3" type="ORF">AAW51_2362</name>
</gene>
<dbReference type="OrthoDB" id="9804758at2"/>
<dbReference type="Gene3D" id="3.40.50.300">
    <property type="entry name" value="P-loop containing nucleotide triphosphate hydrolases"/>
    <property type="match status" value="1"/>
</dbReference>
<evidence type="ECO:0000313" key="3">
    <source>
        <dbReference type="EMBL" id="AKJ29053.1"/>
    </source>
</evidence>
<dbReference type="EMBL" id="CP011371">
    <property type="protein sequence ID" value="AKJ29053.1"/>
    <property type="molecule type" value="Genomic_DNA"/>
</dbReference>
<proteinExistence type="predicted"/>